<keyword evidence="4" id="KW-1185">Reference proteome</keyword>
<evidence type="ECO:0000313" key="4">
    <source>
        <dbReference type="Proteomes" id="UP000019384"/>
    </source>
</evidence>
<dbReference type="GeneID" id="34518117"/>
<dbReference type="STRING" id="1382522.W6MGN2"/>
<feature type="region of interest" description="Disordered" evidence="2">
    <location>
        <begin position="203"/>
        <end position="231"/>
    </location>
</feature>
<dbReference type="InterPro" id="IPR038609">
    <property type="entry name" value="HDA1_su2/3_sf"/>
</dbReference>
<dbReference type="HOGENOM" id="CLU_409446_0_0_1"/>
<feature type="coiled-coil region" evidence="1">
    <location>
        <begin position="502"/>
        <end position="618"/>
    </location>
</feature>
<protein>
    <recommendedName>
        <fullName evidence="5">HDA1 complex subunit 2</fullName>
    </recommendedName>
</protein>
<dbReference type="GO" id="GO:0070823">
    <property type="term" value="C:HDA1 complex"/>
    <property type="evidence" value="ECO:0007669"/>
    <property type="project" value="InterPro"/>
</dbReference>
<organism evidence="3 4">
    <name type="scientific">Kuraishia capsulata CBS 1993</name>
    <dbReference type="NCBI Taxonomy" id="1382522"/>
    <lineage>
        <taxon>Eukaryota</taxon>
        <taxon>Fungi</taxon>
        <taxon>Dikarya</taxon>
        <taxon>Ascomycota</taxon>
        <taxon>Saccharomycotina</taxon>
        <taxon>Pichiomycetes</taxon>
        <taxon>Pichiales</taxon>
        <taxon>Pichiaceae</taxon>
        <taxon>Kuraishia</taxon>
    </lineage>
</organism>
<dbReference type="AlphaFoldDB" id="W6MGN2"/>
<gene>
    <name evidence="3" type="ORF">KUCA_T00000679001</name>
</gene>
<dbReference type="EMBL" id="HG793125">
    <property type="protein sequence ID" value="CDK24713.1"/>
    <property type="molecule type" value="Genomic_DNA"/>
</dbReference>
<evidence type="ECO:0000313" key="3">
    <source>
        <dbReference type="EMBL" id="CDK24713.1"/>
    </source>
</evidence>
<reference evidence="3" key="1">
    <citation type="submission" date="2013-12" db="EMBL/GenBank/DDBJ databases">
        <authorList>
            <person name="Genoscope - CEA"/>
        </authorList>
    </citation>
    <scope>NUCLEOTIDE SEQUENCE</scope>
    <source>
        <strain evidence="3">CBS 1993</strain>
    </source>
</reference>
<keyword evidence="1" id="KW-0175">Coiled coil</keyword>
<proteinExistence type="predicted"/>
<evidence type="ECO:0008006" key="5">
    <source>
        <dbReference type="Google" id="ProtNLM"/>
    </source>
</evidence>
<reference evidence="3" key="2">
    <citation type="submission" date="2014-02" db="EMBL/GenBank/DDBJ databases">
        <title>Complete DNA sequence of /Kuraishia capsulata/ illustrates novel genomic features among budding yeasts (/Saccharomycotina/).</title>
        <authorList>
            <person name="Morales L."/>
            <person name="Noel B."/>
            <person name="Porcel B."/>
            <person name="Marcet-Houben M."/>
            <person name="Hullo M-F."/>
            <person name="Sacerdot C."/>
            <person name="Tekaia F."/>
            <person name="Leh-Louis V."/>
            <person name="Despons L."/>
            <person name="Khanna V."/>
            <person name="Aury J-M."/>
            <person name="Barbe V."/>
            <person name="Couloux A."/>
            <person name="Labadie K."/>
            <person name="Pelletier E."/>
            <person name="Souciet J-L."/>
            <person name="Boekhout T."/>
            <person name="Gabaldon T."/>
            <person name="Wincker P."/>
            <person name="Dujon B."/>
        </authorList>
    </citation>
    <scope>NUCLEOTIDE SEQUENCE</scope>
    <source>
        <strain evidence="3">CBS 1993</strain>
    </source>
</reference>
<name>W6MGN2_9ASCO</name>
<dbReference type="Pfam" id="PF11496">
    <property type="entry name" value="HDA2-3"/>
    <property type="match status" value="1"/>
</dbReference>
<evidence type="ECO:0000256" key="2">
    <source>
        <dbReference type="SAM" id="MobiDB-lite"/>
    </source>
</evidence>
<dbReference type="OrthoDB" id="4034449at2759"/>
<accession>W6MGN2</accession>
<dbReference type="InterPro" id="IPR021006">
    <property type="entry name" value="Hda2/3"/>
</dbReference>
<sequence>MDLLSLVEGGSLEAENGKAATPPVPVPANGVYYLPVPQTAVQKDLVEVLFKLHRHHLVKMLKANSDLKHEEMGSYATQVLTSKNMLELLIINMKLINTHVTLLVKHFMPRKLLLMESHQQIAIGSGKFVALDRFLSELEPVKKTVLICARGVKELDLVEGLMIGRKLNYKRFTGTSLYDQESTSKQVIQKKYRSIVHKKAKLQVGGSNGKEESEDLKKSKRKKITEDDYVPRKSKNHPDVSLLEQDFSCEIFLVLSDQVSQMTGSVDLIISLDPFLSVDSASIHVLRTSNSRPSEFKDKAVLAPVVKFVTLNSVEHVMLNVPGFESGDLLPLVGEEELEQLVQIVGCNRGNVETYDESKPSEHFDGLGNWLEDPLTNKWSGLLELPKPEAQFPEDKESLEATLTRDFSEGVYEFDHKEVLPESNGDGNGTKKLKTEHTSLPDFTYEEYLKQLTTLVLERFEKVGHLLEKGKKLSQAIKNRETQEQAAMEDNNERIGLYYKELKESEVKASALERRAERLDGDHIKISKIEQALVQRLETLKSQVQSLESDSQPTLFEEQEAEIEKLKLQVETITSHIETTSAELESFRTKYQEKSSEAAGLSQKVTSLESKRDSLLKESNGLSTSLRQLLLDDAKLSYNEECELLRRKNEFLTAYAHKIGEMVKEKNSTVLSRGIRVSRSSTPYAG</sequence>
<evidence type="ECO:0000256" key="1">
    <source>
        <dbReference type="SAM" id="Coils"/>
    </source>
</evidence>
<dbReference type="Gene3D" id="3.40.50.12360">
    <property type="match status" value="1"/>
</dbReference>
<dbReference type="Proteomes" id="UP000019384">
    <property type="component" value="Unassembled WGS sequence"/>
</dbReference>
<dbReference type="RefSeq" id="XP_022456729.1">
    <property type="nucleotide sequence ID" value="XM_022605242.1"/>
</dbReference>